<reference evidence="1 2" key="1">
    <citation type="journal article" date="2016" name="ISME J.">
        <title>Chasing the elusive Euryarchaeota class WSA2: genomes reveal a uniquely fastidious methyl-reducing methanogen.</title>
        <authorList>
            <person name="Nobu M.K."/>
            <person name="Narihiro T."/>
            <person name="Kuroda K."/>
            <person name="Mei R."/>
            <person name="Liu W.T."/>
        </authorList>
    </citation>
    <scope>NUCLEOTIDE SEQUENCE [LARGE SCALE GENOMIC DNA]</scope>
    <source>
        <strain evidence="1">U1lsi0528_Bin055</strain>
    </source>
</reference>
<comment type="caution">
    <text evidence="1">The sequence shown here is derived from an EMBL/GenBank/DDBJ whole genome shotgun (WGS) entry which is preliminary data.</text>
</comment>
<organism evidence="1 2">
    <name type="scientific">Candidatus Methanofastidiosum methylothiophilum</name>
    <dbReference type="NCBI Taxonomy" id="1705564"/>
    <lineage>
        <taxon>Archaea</taxon>
        <taxon>Methanobacteriati</taxon>
        <taxon>Methanobacteriota</taxon>
        <taxon>Stenosarchaea group</taxon>
        <taxon>Candidatus Methanofastidiosia</taxon>
        <taxon>Candidatus Methanofastidiosales</taxon>
        <taxon>Candidatus Methanofastidiosaceae</taxon>
        <taxon>Candidatus Methanofastidiosum</taxon>
    </lineage>
</organism>
<evidence type="ECO:0000313" key="2">
    <source>
        <dbReference type="Proteomes" id="UP000075398"/>
    </source>
</evidence>
<dbReference type="EMBL" id="LNGC01000205">
    <property type="protein sequence ID" value="KYC46414.1"/>
    <property type="molecule type" value="Genomic_DNA"/>
</dbReference>
<name>A0A150IP22_9EURY</name>
<sequence>MKIIDPKFNYLKSDYYSAILREILNGCAVELYMSSLIMTLCCIDYMGIPLSGNTKNTNVQFKQFLEQYMSEVNSNYQNKTIQEIIYAIRCSLVHSFGEADALQKINITPIFEVGCDDRVHLLMDKDGNGNNTIHVSIPHLISETIAGVEKYFREVTDTVTLTEWYRRLYIIGGVGGPFNKLHTVPGGTIVYKNIHPLLDKLDDPRCTIKELYENIKTRLLEKYHQL</sequence>
<gene>
    <name evidence="1" type="ORF">AMQ22_02146</name>
</gene>
<proteinExistence type="predicted"/>
<accession>A0A150IP22</accession>
<dbReference type="AlphaFoldDB" id="A0A150IP22"/>
<dbReference type="Proteomes" id="UP000075398">
    <property type="component" value="Unassembled WGS sequence"/>
</dbReference>
<evidence type="ECO:0000313" key="1">
    <source>
        <dbReference type="EMBL" id="KYC46414.1"/>
    </source>
</evidence>
<protein>
    <submittedName>
        <fullName evidence="1">Uncharacterized protein</fullName>
    </submittedName>
</protein>